<dbReference type="AlphaFoldDB" id="A0A3P7NLM8"/>
<feature type="region of interest" description="Disordered" evidence="1">
    <location>
        <begin position="49"/>
        <end position="123"/>
    </location>
</feature>
<dbReference type="Proteomes" id="UP000281553">
    <property type="component" value="Unassembled WGS sequence"/>
</dbReference>
<reference evidence="2 3" key="1">
    <citation type="submission" date="2018-11" db="EMBL/GenBank/DDBJ databases">
        <authorList>
            <consortium name="Pathogen Informatics"/>
        </authorList>
    </citation>
    <scope>NUCLEOTIDE SEQUENCE [LARGE SCALE GENOMIC DNA]</scope>
</reference>
<gene>
    <name evidence="2" type="ORF">DILT_LOCUS18530</name>
</gene>
<feature type="compositionally biased region" description="Basic and acidic residues" evidence="1">
    <location>
        <begin position="53"/>
        <end position="62"/>
    </location>
</feature>
<feature type="compositionally biased region" description="Polar residues" evidence="1">
    <location>
        <begin position="96"/>
        <end position="106"/>
    </location>
</feature>
<proteinExistence type="predicted"/>
<keyword evidence="3" id="KW-1185">Reference proteome</keyword>
<sequence length="123" mass="13246">MLNNRICNGVHSTWPNLAKSNQLATELMSTIPPPAKSIQLATKLMSTIAPPAEVRKEEELGEKAPAAFEPHQTLGRSTRSSARKRCGAPTNPPSSSPRTAVDSPNLSMRDPTAKKSQTSASRR</sequence>
<evidence type="ECO:0000256" key="1">
    <source>
        <dbReference type="SAM" id="MobiDB-lite"/>
    </source>
</evidence>
<name>A0A3P7NLM8_DIBLA</name>
<protein>
    <submittedName>
        <fullName evidence="2">Uncharacterized protein</fullName>
    </submittedName>
</protein>
<accession>A0A3P7NLM8</accession>
<dbReference type="EMBL" id="UYRU01101212">
    <property type="protein sequence ID" value="VDN41380.1"/>
    <property type="molecule type" value="Genomic_DNA"/>
</dbReference>
<organism evidence="2 3">
    <name type="scientific">Dibothriocephalus latus</name>
    <name type="common">Fish tapeworm</name>
    <name type="synonym">Diphyllobothrium latum</name>
    <dbReference type="NCBI Taxonomy" id="60516"/>
    <lineage>
        <taxon>Eukaryota</taxon>
        <taxon>Metazoa</taxon>
        <taxon>Spiralia</taxon>
        <taxon>Lophotrochozoa</taxon>
        <taxon>Platyhelminthes</taxon>
        <taxon>Cestoda</taxon>
        <taxon>Eucestoda</taxon>
        <taxon>Diphyllobothriidea</taxon>
        <taxon>Diphyllobothriidae</taxon>
        <taxon>Dibothriocephalus</taxon>
    </lineage>
</organism>
<evidence type="ECO:0000313" key="3">
    <source>
        <dbReference type="Proteomes" id="UP000281553"/>
    </source>
</evidence>
<feature type="compositionally biased region" description="Polar residues" evidence="1">
    <location>
        <begin position="114"/>
        <end position="123"/>
    </location>
</feature>
<evidence type="ECO:0000313" key="2">
    <source>
        <dbReference type="EMBL" id="VDN41380.1"/>
    </source>
</evidence>